<accession>A0A0E9Q017</accession>
<dbReference type="AlphaFoldDB" id="A0A0E9Q017"/>
<sequence>MLCSILLLCSCFTVTLA</sequence>
<dbReference type="EMBL" id="GBXM01098483">
    <property type="protein sequence ID" value="JAH10094.1"/>
    <property type="molecule type" value="Transcribed_RNA"/>
</dbReference>
<reference evidence="1" key="1">
    <citation type="submission" date="2014-11" db="EMBL/GenBank/DDBJ databases">
        <authorList>
            <person name="Amaro Gonzalez C."/>
        </authorList>
    </citation>
    <scope>NUCLEOTIDE SEQUENCE</scope>
</reference>
<name>A0A0E9Q017_ANGAN</name>
<reference evidence="1" key="2">
    <citation type="journal article" date="2015" name="Fish Shellfish Immunol.">
        <title>Early steps in the European eel (Anguilla anguilla)-Vibrio vulnificus interaction in the gills: Role of the RtxA13 toxin.</title>
        <authorList>
            <person name="Callol A."/>
            <person name="Pajuelo D."/>
            <person name="Ebbesson L."/>
            <person name="Teles M."/>
            <person name="MacKenzie S."/>
            <person name="Amaro C."/>
        </authorList>
    </citation>
    <scope>NUCLEOTIDE SEQUENCE</scope>
</reference>
<proteinExistence type="predicted"/>
<organism evidence="1">
    <name type="scientific">Anguilla anguilla</name>
    <name type="common">European freshwater eel</name>
    <name type="synonym">Muraena anguilla</name>
    <dbReference type="NCBI Taxonomy" id="7936"/>
    <lineage>
        <taxon>Eukaryota</taxon>
        <taxon>Metazoa</taxon>
        <taxon>Chordata</taxon>
        <taxon>Craniata</taxon>
        <taxon>Vertebrata</taxon>
        <taxon>Euteleostomi</taxon>
        <taxon>Actinopterygii</taxon>
        <taxon>Neopterygii</taxon>
        <taxon>Teleostei</taxon>
        <taxon>Anguilliformes</taxon>
        <taxon>Anguillidae</taxon>
        <taxon>Anguilla</taxon>
    </lineage>
</organism>
<protein>
    <submittedName>
        <fullName evidence="1">Uncharacterized protein</fullName>
    </submittedName>
</protein>
<evidence type="ECO:0000313" key="1">
    <source>
        <dbReference type="EMBL" id="JAH10094.1"/>
    </source>
</evidence>